<proteinExistence type="inferred from homology"/>
<keyword evidence="3 7" id="KW-0687">Ribonucleoprotein</keyword>
<keyword evidence="10" id="KW-1185">Reference proteome</keyword>
<reference evidence="9 10" key="1">
    <citation type="submission" date="2019-02" db="EMBL/GenBank/DDBJ databases">
        <title>Genome sequencing of the rare red list fungi Phlebia centrifuga.</title>
        <authorList>
            <person name="Buettner E."/>
            <person name="Kellner H."/>
        </authorList>
    </citation>
    <scope>NUCLEOTIDE SEQUENCE [LARGE SCALE GENOMIC DNA]</scope>
    <source>
        <strain evidence="9 10">DSM 108282</strain>
    </source>
</reference>
<keyword evidence="2 7" id="KW-0689">Ribosomal protein</keyword>
<evidence type="ECO:0000256" key="1">
    <source>
        <dbReference type="ARBA" id="ARBA00009364"/>
    </source>
</evidence>
<evidence type="ECO:0000256" key="4">
    <source>
        <dbReference type="ARBA" id="ARBA00029633"/>
    </source>
</evidence>
<organism evidence="9 10">
    <name type="scientific">Hermanssonia centrifuga</name>
    <dbReference type="NCBI Taxonomy" id="98765"/>
    <lineage>
        <taxon>Eukaryota</taxon>
        <taxon>Fungi</taxon>
        <taxon>Dikarya</taxon>
        <taxon>Basidiomycota</taxon>
        <taxon>Agaricomycotina</taxon>
        <taxon>Agaricomycetes</taxon>
        <taxon>Polyporales</taxon>
        <taxon>Meruliaceae</taxon>
        <taxon>Hermanssonia</taxon>
    </lineage>
</organism>
<dbReference type="Pfam" id="PF00935">
    <property type="entry name" value="Ribosomal_L44"/>
    <property type="match status" value="1"/>
</dbReference>
<comment type="similarity">
    <text evidence="1 7">Belongs to the eukaryotic ribosomal protein eL42 family.</text>
</comment>
<dbReference type="SUPFAM" id="SSF57829">
    <property type="entry name" value="Zn-binding ribosomal proteins"/>
    <property type="match status" value="1"/>
</dbReference>
<feature type="region of interest" description="Disordered" evidence="8">
    <location>
        <begin position="949"/>
        <end position="969"/>
    </location>
</feature>
<dbReference type="GO" id="GO:1990904">
    <property type="term" value="C:ribonucleoprotein complex"/>
    <property type="evidence" value="ECO:0007669"/>
    <property type="project" value="UniProtKB-KW"/>
</dbReference>
<gene>
    <name evidence="9" type="ORF">EW026_g1850</name>
</gene>
<dbReference type="GO" id="GO:0005840">
    <property type="term" value="C:ribosome"/>
    <property type="evidence" value="ECO:0007669"/>
    <property type="project" value="UniProtKB-KW"/>
</dbReference>
<dbReference type="InterPro" id="IPR000552">
    <property type="entry name" value="Ribosomal_eL44"/>
</dbReference>
<dbReference type="SUPFAM" id="SSF48371">
    <property type="entry name" value="ARM repeat"/>
    <property type="match status" value="1"/>
</dbReference>
<feature type="compositionally biased region" description="Basic and acidic residues" evidence="8">
    <location>
        <begin position="806"/>
        <end position="823"/>
    </location>
</feature>
<evidence type="ECO:0000256" key="3">
    <source>
        <dbReference type="ARBA" id="ARBA00023274"/>
    </source>
</evidence>
<dbReference type="GO" id="GO:0003735">
    <property type="term" value="F:structural constituent of ribosome"/>
    <property type="evidence" value="ECO:0007669"/>
    <property type="project" value="InterPro"/>
</dbReference>
<dbReference type="Proteomes" id="UP000309038">
    <property type="component" value="Unassembled WGS sequence"/>
</dbReference>
<dbReference type="InterPro" id="IPR011332">
    <property type="entry name" value="Ribosomal_zn-bd"/>
</dbReference>
<dbReference type="FunFam" id="3.10.450.80:FF:000001">
    <property type="entry name" value="60S ribosomal protein L44"/>
    <property type="match status" value="1"/>
</dbReference>
<feature type="region of interest" description="Disordered" evidence="8">
    <location>
        <begin position="806"/>
        <end position="902"/>
    </location>
</feature>
<sequence length="1019" mass="113740">MATQTLGEMFADKSGGDFIKKYPSTWTMWLARKNDQTTTVRLAFVEGAKGVLINSTLPELREQIEGALQIKLLDPDEKVRAAVCKLYSQLDYETALHHVSENMLNSVAGRGVDKKSSVQAEAMKAVARLFNLAYPEIESNEPAATQKFSWIPQQILRMASVSQEVKALAEQVIAEYILPLPSLAGAAGKGADIDETAWTDRLLCTMGLLDPVAINTLLGLSGIKANRPTIYERYLQSCIENNGGIIDDNEETVIAQLTANVKRVAAQFPDPQKAVEDLNTFAKLNESRLYKLLKTCMDPQTDLKNQIKTTVSIYLCCQCSDASLRSRRAAPYDNSLTPLSIIYQSEFLRRLEQASSSIVPTMAAFLRRGTLHIVNQSSIPVLIKRMQKGADGTSTARSAQIWLSYISKHCPALYKLHVGELSKAIADEKNIALVEVCLQAYSAVAQWDEKLAPSDNEICAEMVETIVEELHNADPDRLVAHIAVLAQFALKAPRAFESKSSVIMPYLIKQVIMAPTPVDEEHMDTDEEWADDVDMTPELQAKVFALKTCRNSGSFSEDANDDPKTKARLRLQAAVSLLRLATVEKFVDTISVNFILLAITIQDPCYQVRMRFLNKLLALLTSPRLLPTFYVIPFLSVHDPEADVINTAKAFVLYALRSMPKKIRLDNFEMIFIRLLHLLAHHPDFAINEESIPDMAKYIDFYLDLVCTSENVALLYHLAMKAKTVRDSESHAYSENLYALSELAQHLIKARAKSHSWSIESYPGKVRLPGDILRSLPNAEAANEIVKTVFLPETVLSWLAEKQSKFVSEAKQKQDKPKTERKAPAKRKATSSKTNGHTKRPRIKAKRRKTDDSDEEESQSTESDLDEDEETPGDAKNPEPEVSGTETEGEEEAPAEERLGHDGPVSLCRTVLEVGESIDLGMLDCKGKTCKKHTPHKVTQYKKGKDSLAAQGKRRYDRKQSGYGGQTKPVFHKKAKTTKKVVLRLECTVCKYKMQLSLKRCKHFELGGEKKTKGAALQF</sequence>
<accession>A0A4S4KQ54</accession>
<dbReference type="Gene3D" id="3.10.450.80">
    <property type="match status" value="1"/>
</dbReference>
<evidence type="ECO:0000256" key="2">
    <source>
        <dbReference type="ARBA" id="ARBA00022980"/>
    </source>
</evidence>
<evidence type="ECO:0000256" key="5">
    <source>
        <dbReference type="ARBA" id="ARBA00035236"/>
    </source>
</evidence>
<evidence type="ECO:0000313" key="9">
    <source>
        <dbReference type="EMBL" id="THH00732.1"/>
    </source>
</evidence>
<protein>
    <recommendedName>
        <fullName evidence="5">Large ribosomal subunit protein eL42</fullName>
    </recommendedName>
    <alternativeName>
        <fullName evidence="4">60S ribosomal protein L41</fullName>
    </alternativeName>
    <alternativeName>
        <fullName evidence="6">60S ribosomal protein L44</fullName>
    </alternativeName>
</protein>
<dbReference type="EMBL" id="SGPJ01000042">
    <property type="protein sequence ID" value="THH00732.1"/>
    <property type="molecule type" value="Genomic_DNA"/>
</dbReference>
<feature type="compositionally biased region" description="Basic residues" evidence="8">
    <location>
        <begin position="824"/>
        <end position="848"/>
    </location>
</feature>
<evidence type="ECO:0000256" key="8">
    <source>
        <dbReference type="SAM" id="MobiDB-lite"/>
    </source>
</evidence>
<dbReference type="PANTHER" id="PTHR10369">
    <property type="entry name" value="60S RIBOSOMAL PROTEIN L36A/L44"/>
    <property type="match status" value="1"/>
</dbReference>
<dbReference type="AlphaFoldDB" id="A0A4S4KQ54"/>
<dbReference type="PROSITE" id="PS01172">
    <property type="entry name" value="RIBOSOMAL_L44E"/>
    <property type="match status" value="1"/>
</dbReference>
<dbReference type="GO" id="GO:0006412">
    <property type="term" value="P:translation"/>
    <property type="evidence" value="ECO:0007669"/>
    <property type="project" value="InterPro"/>
</dbReference>
<dbReference type="InterPro" id="IPR016024">
    <property type="entry name" value="ARM-type_fold"/>
</dbReference>
<dbReference type="InterPro" id="IPR053708">
    <property type="entry name" value="Ribosomal_LSU_eL42"/>
</dbReference>
<evidence type="ECO:0000313" key="10">
    <source>
        <dbReference type="Proteomes" id="UP000309038"/>
    </source>
</evidence>
<dbReference type="Pfam" id="PF20168">
    <property type="entry name" value="PDS5"/>
    <property type="match status" value="2"/>
</dbReference>
<evidence type="ECO:0000256" key="6">
    <source>
        <dbReference type="ARBA" id="ARBA00035340"/>
    </source>
</evidence>
<feature type="compositionally biased region" description="Acidic residues" evidence="8">
    <location>
        <begin position="852"/>
        <end position="872"/>
    </location>
</feature>
<name>A0A4S4KQ54_9APHY</name>
<evidence type="ECO:0000256" key="7">
    <source>
        <dbReference type="RuleBase" id="RU000666"/>
    </source>
</evidence>
<comment type="caution">
    <text evidence="9">The sequence shown here is derived from an EMBL/GenBank/DDBJ whole genome shotgun (WGS) entry which is preliminary data.</text>
</comment>